<name>A0A0K2V9I3_LEPSM</name>
<sequence length="41" mass="4938">QYTFRYATLYINHSGSSRESSYISIKTEEFYKKQIIKSKIQ</sequence>
<dbReference type="EMBL" id="HACA01029847">
    <property type="protein sequence ID" value="CDW47208.1"/>
    <property type="molecule type" value="Transcribed_RNA"/>
</dbReference>
<organism evidence="1">
    <name type="scientific">Lepeophtheirus salmonis</name>
    <name type="common">Salmon louse</name>
    <name type="synonym">Caligus salmonis</name>
    <dbReference type="NCBI Taxonomy" id="72036"/>
    <lineage>
        <taxon>Eukaryota</taxon>
        <taxon>Metazoa</taxon>
        <taxon>Ecdysozoa</taxon>
        <taxon>Arthropoda</taxon>
        <taxon>Crustacea</taxon>
        <taxon>Multicrustacea</taxon>
        <taxon>Hexanauplia</taxon>
        <taxon>Copepoda</taxon>
        <taxon>Siphonostomatoida</taxon>
        <taxon>Caligidae</taxon>
        <taxon>Lepeophtheirus</taxon>
    </lineage>
</organism>
<dbReference type="AlphaFoldDB" id="A0A0K2V9I3"/>
<reference evidence="1" key="1">
    <citation type="submission" date="2014-05" db="EMBL/GenBank/DDBJ databases">
        <authorList>
            <person name="Chronopoulou M."/>
        </authorList>
    </citation>
    <scope>NUCLEOTIDE SEQUENCE</scope>
    <source>
        <tissue evidence="1">Whole organism</tissue>
    </source>
</reference>
<protein>
    <submittedName>
        <fullName evidence="1">Uncharacterized protein</fullName>
    </submittedName>
</protein>
<feature type="non-terminal residue" evidence="1">
    <location>
        <position position="1"/>
    </location>
</feature>
<evidence type="ECO:0000313" key="1">
    <source>
        <dbReference type="EMBL" id="CDW47208.1"/>
    </source>
</evidence>
<proteinExistence type="predicted"/>
<accession>A0A0K2V9I3</accession>